<dbReference type="AlphaFoldDB" id="A0A9P5XHH9"/>
<evidence type="ECO:0000256" key="1">
    <source>
        <dbReference type="SAM" id="MobiDB-lite"/>
    </source>
</evidence>
<name>A0A9P5XHH9_9AGAR</name>
<comment type="caution">
    <text evidence="2">The sequence shown here is derived from an EMBL/GenBank/DDBJ whole genome shotgun (WGS) entry which is preliminary data.</text>
</comment>
<evidence type="ECO:0000313" key="2">
    <source>
        <dbReference type="EMBL" id="KAF9449645.1"/>
    </source>
</evidence>
<protein>
    <submittedName>
        <fullName evidence="2">Uncharacterized protein</fullName>
    </submittedName>
</protein>
<sequence>MSETNRHHAAICHCACHHTLPSQAAPSPQSARPGQPSAPGQFEISQLFNNVQEFFRSLYTPPQIRVSRSGFWNSQSMAFGRQSLANMSYDEAETLFRSVFESEGDRLEVASNEKVDGKNKIKVIPPTMDIHATFLREGKHSTDVSVVLHRSAWPEVVENVKALSIVFRKGKTDEASRL</sequence>
<organism evidence="2 3">
    <name type="scientific">Macrolepiota fuliginosa MF-IS2</name>
    <dbReference type="NCBI Taxonomy" id="1400762"/>
    <lineage>
        <taxon>Eukaryota</taxon>
        <taxon>Fungi</taxon>
        <taxon>Dikarya</taxon>
        <taxon>Basidiomycota</taxon>
        <taxon>Agaricomycotina</taxon>
        <taxon>Agaricomycetes</taxon>
        <taxon>Agaricomycetidae</taxon>
        <taxon>Agaricales</taxon>
        <taxon>Agaricineae</taxon>
        <taxon>Agaricaceae</taxon>
        <taxon>Macrolepiota</taxon>
    </lineage>
</organism>
<proteinExistence type="predicted"/>
<feature type="region of interest" description="Disordered" evidence="1">
    <location>
        <begin position="22"/>
        <end position="41"/>
    </location>
</feature>
<reference evidence="2" key="1">
    <citation type="submission" date="2020-11" db="EMBL/GenBank/DDBJ databases">
        <authorList>
            <consortium name="DOE Joint Genome Institute"/>
            <person name="Ahrendt S."/>
            <person name="Riley R."/>
            <person name="Andreopoulos W."/>
            <person name="Labutti K."/>
            <person name="Pangilinan J."/>
            <person name="Ruiz-Duenas F.J."/>
            <person name="Barrasa J.M."/>
            <person name="Sanchez-Garcia M."/>
            <person name="Camarero S."/>
            <person name="Miyauchi S."/>
            <person name="Serrano A."/>
            <person name="Linde D."/>
            <person name="Babiker R."/>
            <person name="Drula E."/>
            <person name="Ayuso-Fernandez I."/>
            <person name="Pacheco R."/>
            <person name="Padilla G."/>
            <person name="Ferreira P."/>
            <person name="Barriuso J."/>
            <person name="Kellner H."/>
            <person name="Castanera R."/>
            <person name="Alfaro M."/>
            <person name="Ramirez L."/>
            <person name="Pisabarro A.G."/>
            <person name="Kuo A."/>
            <person name="Tritt A."/>
            <person name="Lipzen A."/>
            <person name="He G."/>
            <person name="Yan M."/>
            <person name="Ng V."/>
            <person name="Cullen D."/>
            <person name="Martin F."/>
            <person name="Rosso M.-N."/>
            <person name="Henrissat B."/>
            <person name="Hibbett D."/>
            <person name="Martinez A.T."/>
            <person name="Grigoriev I.V."/>
        </authorList>
    </citation>
    <scope>NUCLEOTIDE SEQUENCE</scope>
    <source>
        <strain evidence="2">MF-IS2</strain>
    </source>
</reference>
<dbReference type="EMBL" id="MU151124">
    <property type="protein sequence ID" value="KAF9449645.1"/>
    <property type="molecule type" value="Genomic_DNA"/>
</dbReference>
<gene>
    <name evidence="2" type="ORF">P691DRAFT_540791</name>
</gene>
<dbReference type="Proteomes" id="UP000807342">
    <property type="component" value="Unassembled WGS sequence"/>
</dbReference>
<evidence type="ECO:0000313" key="3">
    <source>
        <dbReference type="Proteomes" id="UP000807342"/>
    </source>
</evidence>
<accession>A0A9P5XHH9</accession>
<feature type="compositionally biased region" description="Polar residues" evidence="1">
    <location>
        <begin position="22"/>
        <end position="32"/>
    </location>
</feature>
<keyword evidence="3" id="KW-1185">Reference proteome</keyword>